<evidence type="ECO:0000256" key="1">
    <source>
        <dbReference type="SAM" id="MobiDB-lite"/>
    </source>
</evidence>
<name>A0A9X9Q278_GULGU</name>
<keyword evidence="3" id="KW-1185">Reference proteome</keyword>
<reference evidence="2 3" key="1">
    <citation type="submission" date="2018-10" db="EMBL/GenBank/DDBJ databases">
        <authorList>
            <person name="Ekblom R."/>
            <person name="Jareborg N."/>
        </authorList>
    </citation>
    <scope>NUCLEOTIDE SEQUENCE [LARGE SCALE GENOMIC DNA]</scope>
    <source>
        <tissue evidence="2">Muscle</tissue>
    </source>
</reference>
<evidence type="ECO:0000313" key="3">
    <source>
        <dbReference type="Proteomes" id="UP000269945"/>
    </source>
</evidence>
<feature type="region of interest" description="Disordered" evidence="1">
    <location>
        <begin position="1"/>
        <end position="53"/>
    </location>
</feature>
<sequence length="53" mass="5873">MEYLHRRSHGKRLYPSSNPRLSLNPGGEGGEGSQRPDQNPHPDDGTCPLPHRA</sequence>
<dbReference type="EMBL" id="CYRY02021071">
    <property type="protein sequence ID" value="VCW97237.1"/>
    <property type="molecule type" value="Genomic_DNA"/>
</dbReference>
<protein>
    <submittedName>
        <fullName evidence="2">Uncharacterized protein</fullName>
    </submittedName>
</protein>
<proteinExistence type="predicted"/>
<dbReference type="AlphaFoldDB" id="A0A9X9Q278"/>
<comment type="caution">
    <text evidence="2">The sequence shown here is derived from an EMBL/GenBank/DDBJ whole genome shotgun (WGS) entry which is preliminary data.</text>
</comment>
<feature type="compositionally biased region" description="Basic residues" evidence="1">
    <location>
        <begin position="1"/>
        <end position="12"/>
    </location>
</feature>
<dbReference type="Proteomes" id="UP000269945">
    <property type="component" value="Unassembled WGS sequence"/>
</dbReference>
<organism evidence="2 3">
    <name type="scientific">Gulo gulo</name>
    <name type="common">Wolverine</name>
    <name type="synonym">Gluton</name>
    <dbReference type="NCBI Taxonomy" id="48420"/>
    <lineage>
        <taxon>Eukaryota</taxon>
        <taxon>Metazoa</taxon>
        <taxon>Chordata</taxon>
        <taxon>Craniata</taxon>
        <taxon>Vertebrata</taxon>
        <taxon>Euteleostomi</taxon>
        <taxon>Mammalia</taxon>
        <taxon>Eutheria</taxon>
        <taxon>Laurasiatheria</taxon>
        <taxon>Carnivora</taxon>
        <taxon>Caniformia</taxon>
        <taxon>Musteloidea</taxon>
        <taxon>Mustelidae</taxon>
        <taxon>Guloninae</taxon>
        <taxon>Gulo</taxon>
    </lineage>
</organism>
<gene>
    <name evidence="2" type="ORF">BN2614_LOCUS5</name>
</gene>
<accession>A0A9X9Q278</accession>
<evidence type="ECO:0000313" key="2">
    <source>
        <dbReference type="EMBL" id="VCW97237.1"/>
    </source>
</evidence>